<evidence type="ECO:0000256" key="9">
    <source>
        <dbReference type="ARBA" id="ARBA00041789"/>
    </source>
</evidence>
<dbReference type="InterPro" id="IPR036322">
    <property type="entry name" value="WD40_repeat_dom_sf"/>
</dbReference>
<comment type="similarity">
    <text evidence="2">Belongs to the WD repeat ARPC1 family.</text>
</comment>
<dbReference type="OrthoDB" id="406844at2759"/>
<comment type="subcellular location">
    <subcellularLocation>
        <location evidence="1">Cytoplasm</location>
        <location evidence="1">Cytoskeleton</location>
    </subcellularLocation>
</comment>
<accession>A0A813HDF7</accession>
<dbReference type="InterPro" id="IPR015943">
    <property type="entry name" value="WD40/YVTN_repeat-like_dom_sf"/>
</dbReference>
<evidence type="ECO:0000256" key="10">
    <source>
        <dbReference type="PROSITE-ProRule" id="PRU00221"/>
    </source>
</evidence>
<feature type="non-terminal residue" evidence="12">
    <location>
        <position position="1"/>
    </location>
</feature>
<evidence type="ECO:0000256" key="3">
    <source>
        <dbReference type="ARBA" id="ARBA00022490"/>
    </source>
</evidence>
<reference evidence="12" key="1">
    <citation type="submission" date="2021-02" db="EMBL/GenBank/DDBJ databases">
        <authorList>
            <person name="Dougan E. K."/>
            <person name="Rhodes N."/>
            <person name="Thang M."/>
            <person name="Chan C."/>
        </authorList>
    </citation>
    <scope>NUCLEOTIDE SEQUENCE</scope>
</reference>
<dbReference type="PANTHER" id="PTHR10709:SF2">
    <property type="entry name" value="ACTIN-RELATED PROTEIN 2_3 COMPLEX SUBUNIT"/>
    <property type="match status" value="1"/>
</dbReference>
<keyword evidence="6" id="KW-0009">Actin-binding</keyword>
<dbReference type="GO" id="GO:0034314">
    <property type="term" value="P:Arp2/3 complex-mediated actin nucleation"/>
    <property type="evidence" value="ECO:0007669"/>
    <property type="project" value="InterPro"/>
</dbReference>
<organism evidence="12 13">
    <name type="scientific">Polarella glacialis</name>
    <name type="common">Dinoflagellate</name>
    <dbReference type="NCBI Taxonomy" id="89957"/>
    <lineage>
        <taxon>Eukaryota</taxon>
        <taxon>Sar</taxon>
        <taxon>Alveolata</taxon>
        <taxon>Dinophyceae</taxon>
        <taxon>Suessiales</taxon>
        <taxon>Suessiaceae</taxon>
        <taxon>Polarella</taxon>
    </lineage>
</organism>
<dbReference type="Gene3D" id="2.130.10.10">
    <property type="entry name" value="YVTN repeat-like/Quinoprotein amine dehydrogenase"/>
    <property type="match status" value="1"/>
</dbReference>
<evidence type="ECO:0000256" key="8">
    <source>
        <dbReference type="ARBA" id="ARBA00041244"/>
    </source>
</evidence>
<evidence type="ECO:0000256" key="7">
    <source>
        <dbReference type="ARBA" id="ARBA00023212"/>
    </source>
</evidence>
<dbReference type="AlphaFoldDB" id="A0A813HDF7"/>
<dbReference type="PROSITE" id="PS50082">
    <property type="entry name" value="WD_REPEATS_2"/>
    <property type="match status" value="1"/>
</dbReference>
<comment type="caution">
    <text evidence="12">The sequence shown here is derived from an EMBL/GenBank/DDBJ whole genome shotgun (WGS) entry which is preliminary data.</text>
</comment>
<dbReference type="SMART" id="SM00320">
    <property type="entry name" value="WD40"/>
    <property type="match status" value="3"/>
</dbReference>
<evidence type="ECO:0000313" key="12">
    <source>
        <dbReference type="EMBL" id="CAE8635649.1"/>
    </source>
</evidence>
<evidence type="ECO:0000313" key="13">
    <source>
        <dbReference type="Proteomes" id="UP000654075"/>
    </source>
</evidence>
<evidence type="ECO:0000256" key="2">
    <source>
        <dbReference type="ARBA" id="ARBA00006260"/>
    </source>
</evidence>
<feature type="repeat" description="WD" evidence="10">
    <location>
        <begin position="81"/>
        <end position="122"/>
    </location>
</feature>
<name>A0A813HDF7_POLGL</name>
<protein>
    <recommendedName>
        <fullName evidence="8">Arp2/3 complex 41 kDa subunit</fullName>
    </recommendedName>
    <alternativeName>
        <fullName evidence="9">p41-ARC</fullName>
    </alternativeName>
</protein>
<sequence length="306" mass="32613">LAWSCHGHLASCSEDRTAFVWQWDKALSSWRAVLVELRAPRAALCIAWAPNGERFAVGLSSKDTAVCYYESQVQCWCALKVGRSKAAITAIAWHPSSQFLATGSTDCKCVVYDVNEAAMLPAPQAPFGAAQVTEDAGAWVNDVAFSPNGSVLAFVSQDSSVRFKNLAGGPQAAVDVVRWRGLPFLRATFVGNHSLVACGFDYVPVLFRESKDGKWQALGSLDCGPVAGLPGLPSAAPSTHRRESFDEARSRFKQSGSGTSLATKVEAAPVSSSWHTNTITCCGALSGSRFSTSGLDGQVMVWELTA</sequence>
<dbReference type="Pfam" id="PF00400">
    <property type="entry name" value="WD40"/>
    <property type="match status" value="3"/>
</dbReference>
<dbReference type="SUPFAM" id="SSF50978">
    <property type="entry name" value="WD40 repeat-like"/>
    <property type="match status" value="1"/>
</dbReference>
<dbReference type="EMBL" id="CAJNNV010031330">
    <property type="protein sequence ID" value="CAE8635649.1"/>
    <property type="molecule type" value="Genomic_DNA"/>
</dbReference>
<dbReference type="PANTHER" id="PTHR10709">
    <property type="entry name" value="ACTIN-RELATED PROTEIN 2/3 COMPLEX SUBUNIT 1"/>
    <property type="match status" value="1"/>
</dbReference>
<feature type="region of interest" description="Disordered" evidence="11">
    <location>
        <begin position="231"/>
        <end position="257"/>
    </location>
</feature>
<dbReference type="InterPro" id="IPR017383">
    <property type="entry name" value="ARPC1"/>
</dbReference>
<keyword evidence="5" id="KW-0677">Repeat</keyword>
<feature type="compositionally biased region" description="Basic and acidic residues" evidence="11">
    <location>
        <begin position="240"/>
        <end position="250"/>
    </location>
</feature>
<dbReference type="GO" id="GO:0051015">
    <property type="term" value="F:actin filament binding"/>
    <property type="evidence" value="ECO:0007669"/>
    <property type="project" value="TreeGrafter"/>
</dbReference>
<dbReference type="Proteomes" id="UP000654075">
    <property type="component" value="Unassembled WGS sequence"/>
</dbReference>
<gene>
    <name evidence="12" type="ORF">PGLA1383_LOCUS51242</name>
</gene>
<proteinExistence type="inferred from homology"/>
<evidence type="ECO:0000256" key="4">
    <source>
        <dbReference type="ARBA" id="ARBA00022574"/>
    </source>
</evidence>
<evidence type="ECO:0000256" key="11">
    <source>
        <dbReference type="SAM" id="MobiDB-lite"/>
    </source>
</evidence>
<evidence type="ECO:0000256" key="1">
    <source>
        <dbReference type="ARBA" id="ARBA00004245"/>
    </source>
</evidence>
<keyword evidence="3" id="KW-0963">Cytoplasm</keyword>
<evidence type="ECO:0000256" key="5">
    <source>
        <dbReference type="ARBA" id="ARBA00022737"/>
    </source>
</evidence>
<keyword evidence="13" id="KW-1185">Reference proteome</keyword>
<keyword evidence="7" id="KW-0206">Cytoskeleton</keyword>
<dbReference type="GO" id="GO:0005885">
    <property type="term" value="C:Arp2/3 protein complex"/>
    <property type="evidence" value="ECO:0007669"/>
    <property type="project" value="InterPro"/>
</dbReference>
<dbReference type="OMA" id="IWDVKVT"/>
<dbReference type="InterPro" id="IPR001680">
    <property type="entry name" value="WD40_rpt"/>
</dbReference>
<evidence type="ECO:0000256" key="6">
    <source>
        <dbReference type="ARBA" id="ARBA00023203"/>
    </source>
</evidence>
<keyword evidence="4 10" id="KW-0853">WD repeat</keyword>